<proteinExistence type="predicted"/>
<name>A0A2T1LVP9_9CHRO</name>
<evidence type="ECO:0000256" key="1">
    <source>
        <dbReference type="SAM" id="MobiDB-lite"/>
    </source>
</evidence>
<keyword evidence="3" id="KW-1185">Reference proteome</keyword>
<accession>A0A2T1LVP9</accession>
<evidence type="ECO:0000313" key="3">
    <source>
        <dbReference type="Proteomes" id="UP000239001"/>
    </source>
</evidence>
<sequence length="261" mass="29900">MIEQFGKDVMNIEQTTVAESSKLLMQLMSLIRQRVDKNKVLVDFEKSKPSEVRIDIDHKNVFKGRENDPKLSSSIEPKSLESITSLLNLPDGEEVDLPYKNISIRINDQEVFKYENGQVVLNALAPQVSERSIPTSASKTTKPLTRIEQLDKMANELQGLEIMESLAQIVREKGSIQSILDDEGNQTLIKTLEHENYLMVVADHGFSIQDKNQKVLFHQEIGKFTKNSLSNEDWQKLKTFVKESQQEKENTTHEKEEIEID</sequence>
<comment type="caution">
    <text evidence="2">The sequence shown here is derived from an EMBL/GenBank/DDBJ whole genome shotgun (WGS) entry which is preliminary data.</text>
</comment>
<reference evidence="2 3" key="2">
    <citation type="submission" date="2018-03" db="EMBL/GenBank/DDBJ databases">
        <authorList>
            <person name="Keele B.F."/>
        </authorList>
    </citation>
    <scope>NUCLEOTIDE SEQUENCE [LARGE SCALE GENOMIC DNA]</scope>
    <source>
        <strain evidence="2 3">CCALA 016</strain>
    </source>
</reference>
<reference evidence="2 3" key="1">
    <citation type="submission" date="2018-03" db="EMBL/GenBank/DDBJ databases">
        <title>The ancient ancestry and fast evolution of plastids.</title>
        <authorList>
            <person name="Moore K.R."/>
            <person name="Magnabosco C."/>
            <person name="Momper L."/>
            <person name="Gold D.A."/>
            <person name="Bosak T."/>
            <person name="Fournier G.P."/>
        </authorList>
    </citation>
    <scope>NUCLEOTIDE SEQUENCE [LARGE SCALE GENOMIC DNA]</scope>
    <source>
        <strain evidence="2 3">CCALA 016</strain>
    </source>
</reference>
<feature type="region of interest" description="Disordered" evidence="1">
    <location>
        <begin position="242"/>
        <end position="261"/>
    </location>
</feature>
<organism evidence="2 3">
    <name type="scientific">Aphanothece hegewaldii CCALA 016</name>
    <dbReference type="NCBI Taxonomy" id="2107694"/>
    <lineage>
        <taxon>Bacteria</taxon>
        <taxon>Bacillati</taxon>
        <taxon>Cyanobacteriota</taxon>
        <taxon>Cyanophyceae</taxon>
        <taxon>Oscillatoriophycideae</taxon>
        <taxon>Chroococcales</taxon>
        <taxon>Aphanothecaceae</taxon>
        <taxon>Aphanothece</taxon>
    </lineage>
</organism>
<protein>
    <submittedName>
        <fullName evidence="2">Uncharacterized protein</fullName>
    </submittedName>
</protein>
<dbReference type="EMBL" id="PXOH01000017">
    <property type="protein sequence ID" value="PSF35809.1"/>
    <property type="molecule type" value="Genomic_DNA"/>
</dbReference>
<dbReference type="Proteomes" id="UP000239001">
    <property type="component" value="Unassembled WGS sequence"/>
</dbReference>
<evidence type="ECO:0000313" key="2">
    <source>
        <dbReference type="EMBL" id="PSF35809.1"/>
    </source>
</evidence>
<dbReference type="AlphaFoldDB" id="A0A2T1LVP9"/>
<gene>
    <name evidence="2" type="ORF">C7H19_15400</name>
</gene>